<keyword evidence="2" id="KW-1185">Reference proteome</keyword>
<sequence>MRYLLSVLALITGFAWSNEVRADDLPVDVELMLAVDVSYSMSAGEQEIQRQGYAAALRDPDVFAAIQTGYHQRVALTYIEWSGVSAQRTVVPWTLIDTPDDLAAFAAALTTSPPVILRRTSISALLDYAPGSFAVNGFVGERRVIDVSGDGPNNIGGPIEAARDALVASGFVINGLPLMTREGAGQRFHLDDLDLYYAECVIGGPLSFSIPVRTWQEFPSAVRRKLVLELAGHVPPDLAVTPTAWSGVREKGYDCLIGEKIWEQFYRPDQVLP</sequence>
<evidence type="ECO:0000313" key="1">
    <source>
        <dbReference type="EMBL" id="GGB60035.1"/>
    </source>
</evidence>
<dbReference type="EMBL" id="BMFA01000013">
    <property type="protein sequence ID" value="GGB60035.1"/>
    <property type="molecule type" value="Genomic_DNA"/>
</dbReference>
<evidence type="ECO:0000313" key="2">
    <source>
        <dbReference type="Proteomes" id="UP000605148"/>
    </source>
</evidence>
<reference evidence="1" key="1">
    <citation type="journal article" date="2014" name="Int. J. Syst. Evol. Microbiol.">
        <title>Complete genome sequence of Corynebacterium casei LMG S-19264T (=DSM 44701T), isolated from a smear-ripened cheese.</title>
        <authorList>
            <consortium name="US DOE Joint Genome Institute (JGI-PGF)"/>
            <person name="Walter F."/>
            <person name="Albersmeier A."/>
            <person name="Kalinowski J."/>
            <person name="Ruckert C."/>
        </authorList>
    </citation>
    <scope>NUCLEOTIDE SEQUENCE</scope>
    <source>
        <strain evidence="1">CGMCC 1.12426</strain>
    </source>
</reference>
<comment type="caution">
    <text evidence="1">The sequence shown here is derived from an EMBL/GenBank/DDBJ whole genome shotgun (WGS) entry which is preliminary data.</text>
</comment>
<reference evidence="1" key="2">
    <citation type="submission" date="2020-09" db="EMBL/GenBank/DDBJ databases">
        <authorList>
            <person name="Sun Q."/>
            <person name="Zhou Y."/>
        </authorList>
    </citation>
    <scope>NUCLEOTIDE SEQUENCE</scope>
    <source>
        <strain evidence="1">CGMCC 1.12426</strain>
    </source>
</reference>
<dbReference type="Proteomes" id="UP000605148">
    <property type="component" value="Unassembled WGS sequence"/>
</dbReference>
<dbReference type="InterPro" id="IPR010607">
    <property type="entry name" value="DUF1194"/>
</dbReference>
<accession>A0A916X390</accession>
<evidence type="ECO:0008006" key="3">
    <source>
        <dbReference type="Google" id="ProtNLM"/>
    </source>
</evidence>
<name>A0A916X390_9HYPH</name>
<dbReference type="SUPFAM" id="SSF53300">
    <property type="entry name" value="vWA-like"/>
    <property type="match status" value="1"/>
</dbReference>
<dbReference type="Pfam" id="PF06707">
    <property type="entry name" value="DUF1194"/>
    <property type="match status" value="1"/>
</dbReference>
<dbReference type="InterPro" id="IPR036465">
    <property type="entry name" value="vWFA_dom_sf"/>
</dbReference>
<dbReference type="AlphaFoldDB" id="A0A916X390"/>
<organism evidence="1 2">
    <name type="scientific">Roseibium aquae</name>
    <dbReference type="NCBI Taxonomy" id="1323746"/>
    <lineage>
        <taxon>Bacteria</taxon>
        <taxon>Pseudomonadati</taxon>
        <taxon>Pseudomonadota</taxon>
        <taxon>Alphaproteobacteria</taxon>
        <taxon>Hyphomicrobiales</taxon>
        <taxon>Stappiaceae</taxon>
        <taxon>Roseibium</taxon>
    </lineage>
</organism>
<protein>
    <recommendedName>
        <fullName evidence="3">DUF1194 domain-containing protein</fullName>
    </recommendedName>
</protein>
<dbReference type="OrthoDB" id="9792179at2"/>
<proteinExistence type="predicted"/>
<dbReference type="Gene3D" id="3.40.50.410">
    <property type="entry name" value="von Willebrand factor, type A domain"/>
    <property type="match status" value="1"/>
</dbReference>
<gene>
    <name evidence="1" type="ORF">GCM10011316_35070</name>
</gene>
<dbReference type="RefSeq" id="WP_150497453.1">
    <property type="nucleotide sequence ID" value="NZ_BMFA01000013.1"/>
</dbReference>